<dbReference type="EMBL" id="JAPFFF010000271">
    <property type="protein sequence ID" value="KAK8834928.1"/>
    <property type="molecule type" value="Genomic_DNA"/>
</dbReference>
<evidence type="ECO:0000313" key="1">
    <source>
        <dbReference type="EMBL" id="KAK8834928.1"/>
    </source>
</evidence>
<name>A0ABR2IJD7_9EUKA</name>
<dbReference type="Proteomes" id="UP001470230">
    <property type="component" value="Unassembled WGS sequence"/>
</dbReference>
<sequence length="115" mass="13613">MYCSDNNTQQRQDSDETAPDYLLLLDTEENIEYFNAIKDADDENEAFKSYEKISPYVNNQLRAEFKAKNIKTPAEKLYWLNSKRLSGKLSDIQKSMIMSTSWVEYKLKRIQRKEV</sequence>
<protein>
    <submittedName>
        <fullName evidence="2">Uncharacterized protein</fullName>
    </submittedName>
</protein>
<comment type="caution">
    <text evidence="2">The sequence shown here is derived from an EMBL/GenBank/DDBJ whole genome shotgun (WGS) entry which is preliminary data.</text>
</comment>
<evidence type="ECO:0000313" key="2">
    <source>
        <dbReference type="EMBL" id="KAK8863733.1"/>
    </source>
</evidence>
<evidence type="ECO:0000313" key="3">
    <source>
        <dbReference type="Proteomes" id="UP001470230"/>
    </source>
</evidence>
<proteinExistence type="predicted"/>
<organism evidence="2 3">
    <name type="scientific">Tritrichomonas musculus</name>
    <dbReference type="NCBI Taxonomy" id="1915356"/>
    <lineage>
        <taxon>Eukaryota</taxon>
        <taxon>Metamonada</taxon>
        <taxon>Parabasalia</taxon>
        <taxon>Tritrichomonadida</taxon>
        <taxon>Tritrichomonadidae</taxon>
        <taxon>Tritrichomonas</taxon>
    </lineage>
</organism>
<gene>
    <name evidence="2" type="ORF">M9Y10_011423</name>
    <name evidence="1" type="ORF">M9Y10_020963</name>
</gene>
<accession>A0ABR2IJD7</accession>
<dbReference type="EMBL" id="JAPFFF010000017">
    <property type="protein sequence ID" value="KAK8863733.1"/>
    <property type="molecule type" value="Genomic_DNA"/>
</dbReference>
<reference evidence="2 3" key="1">
    <citation type="submission" date="2024-04" db="EMBL/GenBank/DDBJ databases">
        <title>Tritrichomonas musculus Genome.</title>
        <authorList>
            <person name="Alves-Ferreira E."/>
            <person name="Grigg M."/>
            <person name="Lorenzi H."/>
            <person name="Galac M."/>
        </authorList>
    </citation>
    <scope>NUCLEOTIDE SEQUENCE [LARGE SCALE GENOMIC DNA]</scope>
    <source>
        <strain evidence="2 3">EAF2021</strain>
    </source>
</reference>
<keyword evidence="3" id="KW-1185">Reference proteome</keyword>